<name>A0AA38IVZ2_9CUCU</name>
<protein>
    <submittedName>
        <fullName evidence="1">Uncharacterized protein</fullName>
    </submittedName>
</protein>
<dbReference type="AlphaFoldDB" id="A0AA38IVZ2"/>
<comment type="caution">
    <text evidence="1">The sequence shown here is derived from an EMBL/GenBank/DDBJ whole genome shotgun (WGS) entry which is preliminary data.</text>
</comment>
<organism evidence="1 2">
    <name type="scientific">Zophobas morio</name>
    <dbReference type="NCBI Taxonomy" id="2755281"/>
    <lineage>
        <taxon>Eukaryota</taxon>
        <taxon>Metazoa</taxon>
        <taxon>Ecdysozoa</taxon>
        <taxon>Arthropoda</taxon>
        <taxon>Hexapoda</taxon>
        <taxon>Insecta</taxon>
        <taxon>Pterygota</taxon>
        <taxon>Neoptera</taxon>
        <taxon>Endopterygota</taxon>
        <taxon>Coleoptera</taxon>
        <taxon>Polyphaga</taxon>
        <taxon>Cucujiformia</taxon>
        <taxon>Tenebrionidae</taxon>
        <taxon>Zophobas</taxon>
    </lineage>
</organism>
<evidence type="ECO:0000313" key="1">
    <source>
        <dbReference type="EMBL" id="KAJ3664753.1"/>
    </source>
</evidence>
<gene>
    <name evidence="1" type="ORF">Zmor_000299</name>
</gene>
<proteinExistence type="predicted"/>
<dbReference type="EMBL" id="JALNTZ010000001">
    <property type="protein sequence ID" value="KAJ3664753.1"/>
    <property type="molecule type" value="Genomic_DNA"/>
</dbReference>
<evidence type="ECO:0000313" key="2">
    <source>
        <dbReference type="Proteomes" id="UP001168821"/>
    </source>
</evidence>
<sequence length="84" mass="8756">MKGKGIICGTTGSSGLPLSSGQLFASIASVCACVNAVQSGDLERIHRVKFISRTFLNHSDFNSDASVIPPSLSSPSINELGLVY</sequence>
<reference evidence="1" key="1">
    <citation type="journal article" date="2023" name="G3 (Bethesda)">
        <title>Whole genome assemblies of Zophobas morio and Tenebrio molitor.</title>
        <authorList>
            <person name="Kaur S."/>
            <person name="Stinson S.A."/>
            <person name="diCenzo G.C."/>
        </authorList>
    </citation>
    <scope>NUCLEOTIDE SEQUENCE</scope>
    <source>
        <strain evidence="1">QUZm001</strain>
    </source>
</reference>
<keyword evidence="2" id="KW-1185">Reference proteome</keyword>
<dbReference type="PROSITE" id="PS51257">
    <property type="entry name" value="PROKAR_LIPOPROTEIN"/>
    <property type="match status" value="1"/>
</dbReference>
<accession>A0AA38IVZ2</accession>
<dbReference type="Proteomes" id="UP001168821">
    <property type="component" value="Unassembled WGS sequence"/>
</dbReference>